<evidence type="ECO:0000256" key="2">
    <source>
        <dbReference type="SAM" id="MobiDB-lite"/>
    </source>
</evidence>
<dbReference type="InterPro" id="IPR001482">
    <property type="entry name" value="T2SS/T4SS_dom"/>
</dbReference>
<feature type="region of interest" description="Disordered" evidence="2">
    <location>
        <begin position="1"/>
        <end position="74"/>
    </location>
</feature>
<evidence type="ECO:0000313" key="5">
    <source>
        <dbReference type="Proteomes" id="UP001589595"/>
    </source>
</evidence>
<dbReference type="InterPro" id="IPR027417">
    <property type="entry name" value="P-loop_NTPase"/>
</dbReference>
<dbReference type="PANTHER" id="PTHR30486">
    <property type="entry name" value="TWITCHING MOTILITY PROTEIN PILT"/>
    <property type="match status" value="1"/>
</dbReference>
<reference evidence="4" key="1">
    <citation type="submission" date="2024-09" db="EMBL/GenBank/DDBJ databases">
        <authorList>
            <person name="Sun Q."/>
        </authorList>
    </citation>
    <scope>NUCLEOTIDE SEQUENCE [LARGE SCALE GENOMIC DNA]</scope>
    <source>
        <strain evidence="4">JCM 31273</strain>
    </source>
</reference>
<feature type="compositionally biased region" description="Basic and acidic residues" evidence="2">
    <location>
        <begin position="1"/>
        <end position="42"/>
    </location>
</feature>
<dbReference type="Gene3D" id="3.40.50.300">
    <property type="entry name" value="P-loop containing nucleotide triphosphate hydrolases"/>
    <property type="match status" value="1"/>
</dbReference>
<sequence>MRSFDGLRDRVAGGRSSDGRDPTGHGTDERGVESRGPSEDGCRCLAEFDGSSGPGPGSGAGPGSGSAGGPMSGSTVLRVDASRCSGGDLAADPECRATVIDALADRDADLVRVRSGGLDRFYGGDAAALLLAAGRFAEAAEGYDPALAMRARSAPVAVAREAVGRAGPVARLAAETGFLGWADGGDDAGRPPKSLRASVAPAGALGRTRPTRPSDAVFRGTTDLPTGGSATVYDRPDGLPHYHLTPATRAFSTDALDVLATAADALATGEISHGPRSHRRAVRHAASDRRSGSTDAGGSPEPLPIESLTEALRRHTRGLGVLDELFADGCVTDAYLSAPAADGPVRAVVDGEAMTTNVRLSAADVDALASRVRAASGRAFSRASPTADAALGDVRVAAVTDPASDGRGFALRRRDDDPWTLPRLVSVGSLPPRAAGLLSVAVERGAAILVAGPRGAGKTSLLGALCLEVPVDTRMVLIEDTPELPVAAIRDAGRDVQPLSAGTDGDDVLAPTDAVRTALRLGEGALVVGEVRGSEARALYEAMRVGAAADAVLGTIHGTGGAAVRERVVSDLDVPASSFATTDLVVTLGPDRALASIEEVHGPAQGDLTALAERDGGEGVWHDDGQGDGGENPHTAATPTGRIDRGESRVIADLAGPGEAYADVRDAVRRRARTIRTLADAGRTETAGIDAADDR</sequence>
<gene>
    <name evidence="4" type="ORF">ACFFOL_01985</name>
</gene>
<proteinExistence type="inferred from homology"/>
<name>A0ABD5MGJ2_9EURY</name>
<dbReference type="Proteomes" id="UP001589595">
    <property type="component" value="Unassembled WGS sequence"/>
</dbReference>
<feature type="region of interest" description="Disordered" evidence="2">
    <location>
        <begin position="616"/>
        <end position="647"/>
    </location>
</feature>
<dbReference type="RefSeq" id="WP_222922037.1">
    <property type="nucleotide sequence ID" value="NZ_CP082286.1"/>
</dbReference>
<comment type="similarity">
    <text evidence="1">Belongs to the GSP E family.</text>
</comment>
<dbReference type="SUPFAM" id="SSF52540">
    <property type="entry name" value="P-loop containing nucleoside triphosphate hydrolases"/>
    <property type="match status" value="1"/>
</dbReference>
<evidence type="ECO:0000259" key="3">
    <source>
        <dbReference type="Pfam" id="PF00437"/>
    </source>
</evidence>
<dbReference type="AlphaFoldDB" id="A0ABD5MGJ2"/>
<protein>
    <submittedName>
        <fullName evidence="4">ATPase, T2SS/T4P/T4SS family</fullName>
    </submittedName>
</protein>
<evidence type="ECO:0000313" key="4">
    <source>
        <dbReference type="EMBL" id="MFB9822958.1"/>
    </source>
</evidence>
<feature type="region of interest" description="Disordered" evidence="2">
    <location>
        <begin position="270"/>
        <end position="304"/>
    </location>
</feature>
<dbReference type="Pfam" id="PF00437">
    <property type="entry name" value="T2SSE"/>
    <property type="match status" value="1"/>
</dbReference>
<feature type="domain" description="Bacterial type II secretion system protein E" evidence="3">
    <location>
        <begin position="393"/>
        <end position="567"/>
    </location>
</feature>
<dbReference type="GeneID" id="67209244"/>
<comment type="caution">
    <text evidence="4">The sequence shown here is derived from an EMBL/GenBank/DDBJ whole genome shotgun (WGS) entry which is preliminary data.</text>
</comment>
<feature type="compositionally biased region" description="Gly residues" evidence="2">
    <location>
        <begin position="52"/>
        <end position="71"/>
    </location>
</feature>
<organism evidence="4 5">
    <name type="scientific">Halobaculum roseum</name>
    <dbReference type="NCBI Taxonomy" id="2175149"/>
    <lineage>
        <taxon>Archaea</taxon>
        <taxon>Methanobacteriati</taxon>
        <taxon>Methanobacteriota</taxon>
        <taxon>Stenosarchaea group</taxon>
        <taxon>Halobacteria</taxon>
        <taxon>Halobacteriales</taxon>
        <taxon>Haloferacaceae</taxon>
        <taxon>Halobaculum</taxon>
    </lineage>
</organism>
<dbReference type="Gene3D" id="3.30.450.380">
    <property type="match status" value="1"/>
</dbReference>
<dbReference type="PANTHER" id="PTHR30486:SF6">
    <property type="entry name" value="TYPE IV PILUS RETRACTATION ATPASE PILT"/>
    <property type="match status" value="1"/>
</dbReference>
<accession>A0ABD5MGJ2</accession>
<keyword evidence="5" id="KW-1185">Reference proteome</keyword>
<evidence type="ECO:0000256" key="1">
    <source>
        <dbReference type="ARBA" id="ARBA00006611"/>
    </source>
</evidence>
<dbReference type="EMBL" id="JBHMAJ010000001">
    <property type="protein sequence ID" value="MFB9822958.1"/>
    <property type="molecule type" value="Genomic_DNA"/>
</dbReference>
<dbReference type="InterPro" id="IPR050921">
    <property type="entry name" value="T4SS_GSP_E_ATPase"/>
</dbReference>
<feature type="region of interest" description="Disordered" evidence="2">
    <location>
        <begin position="183"/>
        <end position="239"/>
    </location>
</feature>
<feature type="compositionally biased region" description="Basic and acidic residues" evidence="2">
    <location>
        <begin position="616"/>
        <end position="625"/>
    </location>
</feature>